<dbReference type="EMBL" id="CAKOGP040000001">
    <property type="protein sequence ID" value="CAJ1910903.1"/>
    <property type="molecule type" value="Genomic_DNA"/>
</dbReference>
<protein>
    <submittedName>
        <fullName evidence="1">Uncharacterized protein</fullName>
    </submittedName>
</protein>
<dbReference type="AlphaFoldDB" id="A0AAD2CD37"/>
<sequence>MIGLDPTFPVAFGPLPAESSNVELGLAPASEINLAYSDIETIAEAGSQSRLDGVVHFGDSVLSALELCAGIGTFGIDHIADLLGESTT</sequence>
<evidence type="ECO:0000313" key="1">
    <source>
        <dbReference type="EMBL" id="CAJ1910903.1"/>
    </source>
</evidence>
<evidence type="ECO:0000313" key="2">
    <source>
        <dbReference type="Proteomes" id="UP001295423"/>
    </source>
</evidence>
<reference evidence="1" key="1">
    <citation type="submission" date="2023-08" db="EMBL/GenBank/DDBJ databases">
        <authorList>
            <person name="Audoor S."/>
            <person name="Bilcke G."/>
        </authorList>
    </citation>
    <scope>NUCLEOTIDE SEQUENCE</scope>
</reference>
<comment type="caution">
    <text evidence="1">The sequence shown here is derived from an EMBL/GenBank/DDBJ whole genome shotgun (WGS) entry which is preliminary data.</text>
</comment>
<dbReference type="Proteomes" id="UP001295423">
    <property type="component" value="Unassembled WGS sequence"/>
</dbReference>
<keyword evidence="2" id="KW-1185">Reference proteome</keyword>
<gene>
    <name evidence="1" type="ORF">CYCCA115_LOCUS583</name>
</gene>
<accession>A0AAD2CD37</accession>
<organism evidence="1 2">
    <name type="scientific">Cylindrotheca closterium</name>
    <dbReference type="NCBI Taxonomy" id="2856"/>
    <lineage>
        <taxon>Eukaryota</taxon>
        <taxon>Sar</taxon>
        <taxon>Stramenopiles</taxon>
        <taxon>Ochrophyta</taxon>
        <taxon>Bacillariophyta</taxon>
        <taxon>Bacillariophyceae</taxon>
        <taxon>Bacillariophycidae</taxon>
        <taxon>Bacillariales</taxon>
        <taxon>Bacillariaceae</taxon>
        <taxon>Cylindrotheca</taxon>
    </lineage>
</organism>
<proteinExistence type="predicted"/>
<name>A0AAD2CD37_9STRA</name>